<feature type="domain" description="NADAR" evidence="1">
    <location>
        <begin position="56"/>
        <end position="187"/>
    </location>
</feature>
<keyword evidence="2" id="KW-1185">Reference proteome</keyword>
<dbReference type="WBParaSite" id="Minc3s05838g38895">
    <property type="protein sequence ID" value="Minc3s05838g38895"/>
    <property type="gene ID" value="Minc3s05838g38895"/>
</dbReference>
<proteinExistence type="predicted"/>
<accession>A0A914NL26</accession>
<organism evidence="2 3">
    <name type="scientific">Meloidogyne incognita</name>
    <name type="common">Southern root-knot nematode worm</name>
    <name type="synonym">Oxyuris incognita</name>
    <dbReference type="NCBI Taxonomy" id="6306"/>
    <lineage>
        <taxon>Eukaryota</taxon>
        <taxon>Metazoa</taxon>
        <taxon>Ecdysozoa</taxon>
        <taxon>Nematoda</taxon>
        <taxon>Chromadorea</taxon>
        <taxon>Rhabditida</taxon>
        <taxon>Tylenchina</taxon>
        <taxon>Tylenchomorpha</taxon>
        <taxon>Tylenchoidea</taxon>
        <taxon>Meloidogynidae</taxon>
        <taxon>Meloidogyninae</taxon>
        <taxon>Meloidogyne</taxon>
        <taxon>Meloidogyne incognita group</taxon>
    </lineage>
</organism>
<dbReference type="NCBIfam" id="TIGR02464">
    <property type="entry name" value="ribofla_fusion"/>
    <property type="match status" value="1"/>
</dbReference>
<dbReference type="SUPFAM" id="SSF143990">
    <property type="entry name" value="YbiA-like"/>
    <property type="match status" value="1"/>
</dbReference>
<dbReference type="Pfam" id="PF08719">
    <property type="entry name" value="NADAR"/>
    <property type="match status" value="1"/>
</dbReference>
<dbReference type="Gene3D" id="1.10.357.40">
    <property type="entry name" value="YbiA-like"/>
    <property type="match status" value="1"/>
</dbReference>
<dbReference type="AlphaFoldDB" id="A0A914NL26"/>
<reference evidence="3" key="1">
    <citation type="submission" date="2022-11" db="UniProtKB">
        <authorList>
            <consortium name="WormBaseParasite"/>
        </authorList>
    </citation>
    <scope>IDENTIFICATION</scope>
</reference>
<dbReference type="Proteomes" id="UP000887563">
    <property type="component" value="Unplaced"/>
</dbReference>
<evidence type="ECO:0000313" key="2">
    <source>
        <dbReference type="Proteomes" id="UP000887563"/>
    </source>
</evidence>
<dbReference type="InterPro" id="IPR012816">
    <property type="entry name" value="NADAR"/>
</dbReference>
<dbReference type="CDD" id="cd15457">
    <property type="entry name" value="NADAR"/>
    <property type="match status" value="1"/>
</dbReference>
<name>A0A914NL26_MELIC</name>
<dbReference type="InterPro" id="IPR037238">
    <property type="entry name" value="YbiA-like_sf"/>
</dbReference>
<evidence type="ECO:0000259" key="1">
    <source>
        <dbReference type="Pfam" id="PF08719"/>
    </source>
</evidence>
<sequence>MISDFNLGTAASMIENLNIQQPTKISQTPEEIVGAQNQKIFVFYSQRCGFDNRFISEFNVLGRKFTTIDQYFVWQKARFFGDVEIASEVLLIRNPITIRRIGKRIRNYNQQEWYTVMYTGLWAKFTQNVQLFNQLRETCDGLITQASTSEFYWSNGLSPTSKRLKDPSQWEGDNNLGKLLMELRSEINSSIY</sequence>
<protein>
    <submittedName>
        <fullName evidence="3">NADAR domain-containing protein</fullName>
    </submittedName>
</protein>
<evidence type="ECO:0000313" key="3">
    <source>
        <dbReference type="WBParaSite" id="Minc3s05838g38895"/>
    </source>
</evidence>